<sequence>MTLVRYLAAPAAEAVNGQLFIVYGPTVTLLAAPTVEAKFTADSDAWDPSALNSTLADFFAGHDPKRTFSATALMVED</sequence>
<dbReference type="Gene3D" id="3.40.50.720">
    <property type="entry name" value="NAD(P)-binding Rossmann-like Domain"/>
    <property type="match status" value="1"/>
</dbReference>
<evidence type="ECO:0000313" key="1">
    <source>
        <dbReference type="EMBL" id="ESV65413.1"/>
    </source>
</evidence>
<accession>A0A829MNI7</accession>
<dbReference type="Proteomes" id="UP000018502">
    <property type="component" value="Unassembled WGS sequence"/>
</dbReference>
<comment type="caution">
    <text evidence="1">The sequence shown here is derived from an EMBL/GenBank/DDBJ whole genome shotgun (WGS) entry which is preliminary data.</text>
</comment>
<gene>
    <name evidence="1" type="ORF">L833_2805</name>
</gene>
<dbReference type="EMBL" id="AYTF01000001">
    <property type="protein sequence ID" value="ESV65413.1"/>
    <property type="molecule type" value="Genomic_DNA"/>
</dbReference>
<reference evidence="1 2" key="1">
    <citation type="journal article" date="2014" name="Emerg. Infect. Dis.">
        <title>High-level Relatedness among Mycobacterium abscessus subsp. massiliense Strains from Widely Separated Outbreaks.</title>
        <authorList>
            <person name="Tettelin H."/>
            <person name="Davidson R.M."/>
            <person name="Agrawal S."/>
            <person name="Aitken M.L."/>
            <person name="Shallom S."/>
            <person name="Hasan N.A."/>
            <person name="Strong M."/>
            <person name="Nogueira de Moura V.C."/>
            <person name="De Groote M.A."/>
            <person name="Duarte R.S."/>
            <person name="Hine E."/>
            <person name="Parankush S."/>
            <person name="Su Q."/>
            <person name="Daugherty S.C."/>
            <person name="Fraser C.M."/>
            <person name="Brown-Elliott B.A."/>
            <person name="Wallace R.J.Jr."/>
            <person name="Holland S.M."/>
            <person name="Sampaio E.P."/>
            <person name="Olivier K.N."/>
            <person name="Jackson M."/>
            <person name="Zelazny A.M."/>
        </authorList>
    </citation>
    <scope>NUCLEOTIDE SEQUENCE [LARGE SCALE GENOMIC DNA]</scope>
    <source>
        <strain evidence="1 2">MAB_091912_2446</strain>
    </source>
</reference>
<proteinExistence type="predicted"/>
<evidence type="ECO:0000313" key="2">
    <source>
        <dbReference type="Proteomes" id="UP000018502"/>
    </source>
</evidence>
<dbReference type="AlphaFoldDB" id="A0A829MNI7"/>
<name>A0A829MNI7_9MYCO</name>
<organism evidence="1 2">
    <name type="scientific">Mycobacteroides abscessus MAB_091912_2446</name>
    <dbReference type="NCBI Taxonomy" id="1335414"/>
    <lineage>
        <taxon>Bacteria</taxon>
        <taxon>Bacillati</taxon>
        <taxon>Actinomycetota</taxon>
        <taxon>Actinomycetes</taxon>
        <taxon>Mycobacteriales</taxon>
        <taxon>Mycobacteriaceae</taxon>
        <taxon>Mycobacteroides</taxon>
        <taxon>Mycobacteroides abscessus</taxon>
    </lineage>
</organism>
<protein>
    <submittedName>
        <fullName evidence="1">Putative 3-ketoacyl-(Acyl-carrier-protein) reductase</fullName>
    </submittedName>
</protein>